<keyword evidence="1" id="KW-0812">Transmembrane</keyword>
<gene>
    <name evidence="2" type="ORF">SacazDRAFT_03550</name>
</gene>
<dbReference type="Pfam" id="PF06197">
    <property type="entry name" value="DUF998"/>
    <property type="match status" value="1"/>
</dbReference>
<accession>H8G899</accession>
<dbReference type="HOGENOM" id="CLU_1353973_0_0_11"/>
<proteinExistence type="predicted"/>
<feature type="transmembrane region" description="Helical" evidence="1">
    <location>
        <begin position="94"/>
        <end position="112"/>
    </location>
</feature>
<feature type="transmembrane region" description="Helical" evidence="1">
    <location>
        <begin position="132"/>
        <end position="153"/>
    </location>
</feature>
<dbReference type="AlphaFoldDB" id="H8G899"/>
<organism evidence="2 3">
    <name type="scientific">Saccharomonospora azurea NA-128</name>
    <dbReference type="NCBI Taxonomy" id="882081"/>
    <lineage>
        <taxon>Bacteria</taxon>
        <taxon>Bacillati</taxon>
        <taxon>Actinomycetota</taxon>
        <taxon>Actinomycetes</taxon>
        <taxon>Pseudonocardiales</taxon>
        <taxon>Pseudonocardiaceae</taxon>
        <taxon>Saccharomonospora</taxon>
    </lineage>
</organism>
<dbReference type="Proteomes" id="UP000004705">
    <property type="component" value="Chromosome"/>
</dbReference>
<keyword evidence="1" id="KW-1133">Transmembrane helix</keyword>
<evidence type="ECO:0000256" key="1">
    <source>
        <dbReference type="SAM" id="Phobius"/>
    </source>
</evidence>
<name>H8G899_9PSEU</name>
<dbReference type="OrthoDB" id="3406108at2"/>
<dbReference type="EMBL" id="CM001466">
    <property type="protein sequence ID" value="EHY90421.1"/>
    <property type="molecule type" value="Genomic_DNA"/>
</dbReference>
<keyword evidence="3" id="KW-1185">Reference proteome</keyword>
<sequence length="236" mass="24886">MLSGLDRAEPPLGAVRRLTAGLLFVGAVVHAGFLVEVFLDTALSPWHTVPARLSAAGQPYGEVFRVFDVVAGAAFVAAGPFLRRLAPVHRLGRATAALVWGYGAVLLARAALPPECVLQTAELCAAPTGRLGELPVILAGAQYVVSPLIVSLWWRGGWKAATRALFAVQFGLWAWLVVAHALFDGCYAGLAARAQVLVASAFLLVGVRYVLRMGTARRTRRPDPTAEAPEAAACPG</sequence>
<feature type="transmembrane region" description="Helical" evidence="1">
    <location>
        <begin position="63"/>
        <end position="82"/>
    </location>
</feature>
<evidence type="ECO:0000313" key="3">
    <source>
        <dbReference type="Proteomes" id="UP000004705"/>
    </source>
</evidence>
<feature type="transmembrane region" description="Helical" evidence="1">
    <location>
        <begin position="165"/>
        <end position="183"/>
    </location>
</feature>
<dbReference type="InterPro" id="IPR009339">
    <property type="entry name" value="DUF998"/>
</dbReference>
<feature type="transmembrane region" description="Helical" evidence="1">
    <location>
        <begin position="21"/>
        <end position="43"/>
    </location>
</feature>
<keyword evidence="1" id="KW-0472">Membrane</keyword>
<evidence type="ECO:0008006" key="4">
    <source>
        <dbReference type="Google" id="ProtNLM"/>
    </source>
</evidence>
<feature type="transmembrane region" description="Helical" evidence="1">
    <location>
        <begin position="189"/>
        <end position="211"/>
    </location>
</feature>
<reference evidence="2 3" key="1">
    <citation type="journal article" date="2012" name="Stand. Genomic Sci.">
        <title>Genome sequence of the soil bacterium Saccharomonospora azurea type strain (NA-128(T)).</title>
        <authorList>
            <person name="Klenk H.P."/>
            <person name="Held B."/>
            <person name="Lucas S."/>
            <person name="Lapidus A."/>
            <person name="Copeland A."/>
            <person name="Hammon N."/>
            <person name="Pitluck S."/>
            <person name="Goodwin L.A."/>
            <person name="Han C."/>
            <person name="Tapia R."/>
            <person name="Brambilla E.M."/>
            <person name="Potter G."/>
            <person name="Land M."/>
            <person name="Ivanova N."/>
            <person name="Rohde M."/>
            <person name="Goker M."/>
            <person name="Detter J.C."/>
            <person name="Kyrpides N.C."/>
            <person name="Woyke T."/>
        </authorList>
    </citation>
    <scope>NUCLEOTIDE SEQUENCE [LARGE SCALE GENOMIC DNA]</scope>
    <source>
        <strain evidence="2 3">NA-128</strain>
    </source>
</reference>
<dbReference type="RefSeq" id="WP_005443794.1">
    <property type="nucleotide sequence ID" value="NZ_CM001466.1"/>
</dbReference>
<evidence type="ECO:0000313" key="2">
    <source>
        <dbReference type="EMBL" id="EHY90421.1"/>
    </source>
</evidence>
<protein>
    <recommendedName>
        <fullName evidence="4">DUF998 domain-containing protein</fullName>
    </recommendedName>
</protein>